<evidence type="ECO:0000256" key="1">
    <source>
        <dbReference type="SAM" id="MobiDB-lite"/>
    </source>
</evidence>
<dbReference type="OrthoDB" id="3056056at2759"/>
<dbReference type="AlphaFoldDB" id="A0A9P5NDP8"/>
<name>A0A9P5NDP8_GYMJU</name>
<feature type="compositionally biased region" description="Basic and acidic residues" evidence="1">
    <location>
        <begin position="244"/>
        <end position="266"/>
    </location>
</feature>
<comment type="caution">
    <text evidence="2">The sequence shown here is derived from an EMBL/GenBank/DDBJ whole genome shotgun (WGS) entry which is preliminary data.</text>
</comment>
<accession>A0A9P5NDP8</accession>
<keyword evidence="3" id="KW-1185">Reference proteome</keyword>
<gene>
    <name evidence="2" type="ORF">CPB84DRAFT_1794926</name>
</gene>
<dbReference type="EMBL" id="JADNYJ010000170">
    <property type="protein sequence ID" value="KAF8877453.1"/>
    <property type="molecule type" value="Genomic_DNA"/>
</dbReference>
<protein>
    <submittedName>
        <fullName evidence="2">Uncharacterized protein</fullName>
    </submittedName>
</protein>
<evidence type="ECO:0000313" key="2">
    <source>
        <dbReference type="EMBL" id="KAF8877453.1"/>
    </source>
</evidence>
<feature type="compositionally biased region" description="Polar residues" evidence="1">
    <location>
        <begin position="271"/>
        <end position="283"/>
    </location>
</feature>
<feature type="region of interest" description="Disordered" evidence="1">
    <location>
        <begin position="243"/>
        <end position="286"/>
    </location>
</feature>
<dbReference type="Proteomes" id="UP000724874">
    <property type="component" value="Unassembled WGS sequence"/>
</dbReference>
<feature type="non-terminal residue" evidence="2">
    <location>
        <position position="317"/>
    </location>
</feature>
<sequence>MLAAQMGYQLASDAMIMCDPEETEWEADVSVDSLRGISKDGHETANSVMEGFREVKQEVYKIAASTKDNNTVVLVPPDPFHAETMKIHLKDIGTDLVANLNLLSEISRETTNVSGWWSYVKDDLAAERPTLIPSQKDSSDQATTYASEKFAKWSQLKEAFQQYYNIVHEAQMRYPSLLPSSLAAWKSVASPRSVEASSVGHCASQDLFGESSPASGPGTPRAKRKIMFFEMVRLKRQQRFLGHHASEPALREKGKGVAQDKDKDVIARQGTHGSSNTATTTRSGAREEEKVASSLWCCPRLSFLRVWDIMGTVDSFY</sequence>
<reference evidence="2" key="1">
    <citation type="submission" date="2020-11" db="EMBL/GenBank/DDBJ databases">
        <authorList>
            <consortium name="DOE Joint Genome Institute"/>
            <person name="Ahrendt S."/>
            <person name="Riley R."/>
            <person name="Andreopoulos W."/>
            <person name="LaButti K."/>
            <person name="Pangilinan J."/>
            <person name="Ruiz-duenas F.J."/>
            <person name="Barrasa J.M."/>
            <person name="Sanchez-Garcia M."/>
            <person name="Camarero S."/>
            <person name="Miyauchi S."/>
            <person name="Serrano A."/>
            <person name="Linde D."/>
            <person name="Babiker R."/>
            <person name="Drula E."/>
            <person name="Ayuso-Fernandez I."/>
            <person name="Pacheco R."/>
            <person name="Padilla G."/>
            <person name="Ferreira P."/>
            <person name="Barriuso J."/>
            <person name="Kellner H."/>
            <person name="Castanera R."/>
            <person name="Alfaro M."/>
            <person name="Ramirez L."/>
            <person name="Pisabarro A.G."/>
            <person name="Kuo A."/>
            <person name="Tritt A."/>
            <person name="Lipzen A."/>
            <person name="He G."/>
            <person name="Yan M."/>
            <person name="Ng V."/>
            <person name="Cullen D."/>
            <person name="Martin F."/>
            <person name="Rosso M.-N."/>
            <person name="Henrissat B."/>
            <person name="Hibbett D."/>
            <person name="Martinez A.T."/>
            <person name="Grigoriev I.V."/>
        </authorList>
    </citation>
    <scope>NUCLEOTIDE SEQUENCE</scope>
    <source>
        <strain evidence="2">AH 44721</strain>
    </source>
</reference>
<proteinExistence type="predicted"/>
<organism evidence="2 3">
    <name type="scientific">Gymnopilus junonius</name>
    <name type="common">Spectacular rustgill mushroom</name>
    <name type="synonym">Gymnopilus spectabilis subsp. junonius</name>
    <dbReference type="NCBI Taxonomy" id="109634"/>
    <lineage>
        <taxon>Eukaryota</taxon>
        <taxon>Fungi</taxon>
        <taxon>Dikarya</taxon>
        <taxon>Basidiomycota</taxon>
        <taxon>Agaricomycotina</taxon>
        <taxon>Agaricomycetes</taxon>
        <taxon>Agaricomycetidae</taxon>
        <taxon>Agaricales</taxon>
        <taxon>Agaricineae</taxon>
        <taxon>Hymenogastraceae</taxon>
        <taxon>Gymnopilus</taxon>
    </lineage>
</organism>
<evidence type="ECO:0000313" key="3">
    <source>
        <dbReference type="Proteomes" id="UP000724874"/>
    </source>
</evidence>